<dbReference type="OrthoDB" id="567788at2759"/>
<evidence type="ECO:0000259" key="7">
    <source>
        <dbReference type="PROSITE" id="PS50845"/>
    </source>
</evidence>
<dbReference type="PANTHER" id="PTHR10994">
    <property type="entry name" value="RETICULON"/>
    <property type="match status" value="1"/>
</dbReference>
<keyword evidence="2 6" id="KW-0812">Transmembrane</keyword>
<evidence type="ECO:0000256" key="4">
    <source>
        <dbReference type="ARBA" id="ARBA00022989"/>
    </source>
</evidence>
<organism evidence="8 9">
    <name type="scientific">Kingdonia uniflora</name>
    <dbReference type="NCBI Taxonomy" id="39325"/>
    <lineage>
        <taxon>Eukaryota</taxon>
        <taxon>Viridiplantae</taxon>
        <taxon>Streptophyta</taxon>
        <taxon>Embryophyta</taxon>
        <taxon>Tracheophyta</taxon>
        <taxon>Spermatophyta</taxon>
        <taxon>Magnoliopsida</taxon>
        <taxon>Ranunculales</taxon>
        <taxon>Circaeasteraceae</taxon>
        <taxon>Kingdonia</taxon>
    </lineage>
</organism>
<feature type="domain" description="Reticulon" evidence="7">
    <location>
        <begin position="1"/>
        <end position="105"/>
    </location>
</feature>
<dbReference type="GO" id="GO:0009617">
    <property type="term" value="P:response to bacterium"/>
    <property type="evidence" value="ECO:0007669"/>
    <property type="project" value="InterPro"/>
</dbReference>
<comment type="caution">
    <text evidence="8">The sequence shown here is derived from an EMBL/GenBank/DDBJ whole genome shotgun (WGS) entry which is preliminary data.</text>
</comment>
<dbReference type="InterPro" id="IPR045064">
    <property type="entry name" value="Reticulon-like"/>
</dbReference>
<evidence type="ECO:0000313" key="9">
    <source>
        <dbReference type="Proteomes" id="UP000541444"/>
    </source>
</evidence>
<dbReference type="PANTHER" id="PTHR10994:SF62">
    <property type="entry name" value="RETICULON-LIKE PROTEIN B8"/>
    <property type="match status" value="1"/>
</dbReference>
<dbReference type="InterPro" id="IPR003388">
    <property type="entry name" value="Reticulon"/>
</dbReference>
<comment type="subcellular location">
    <subcellularLocation>
        <location evidence="1 6">Endoplasmic reticulum membrane</location>
        <topology evidence="1 6">Multi-pass membrane protein</topology>
    </subcellularLocation>
</comment>
<protein>
    <recommendedName>
        <fullName evidence="6">Reticulon-like protein</fullName>
    </recommendedName>
</protein>
<dbReference type="PROSITE" id="PS50845">
    <property type="entry name" value="RETICULON"/>
    <property type="match status" value="1"/>
</dbReference>
<name>A0A7J7MEG9_9MAGN</name>
<evidence type="ECO:0000256" key="1">
    <source>
        <dbReference type="ARBA" id="ARBA00004477"/>
    </source>
</evidence>
<sequence>MFEWLNYHFLSLIFFYLIIGMVAQFLWSNVLGLMNRSPSQVPRIVLPGELFVNIAIKIGAEVNRFLAYLQNVASGGNLKQFLAVVLSLLAAAVIGSWCNFFNCFIYWQEVNLLLSL</sequence>
<keyword evidence="3 6" id="KW-0256">Endoplasmic reticulum</keyword>
<keyword evidence="9" id="KW-1185">Reference proteome</keyword>
<accession>A0A7J7MEG9</accession>
<dbReference type="EMBL" id="JACGCM010001580">
    <property type="protein sequence ID" value="KAF6153200.1"/>
    <property type="molecule type" value="Genomic_DNA"/>
</dbReference>
<feature type="transmembrane region" description="Helical" evidence="6">
    <location>
        <begin position="81"/>
        <end position="107"/>
    </location>
</feature>
<dbReference type="GO" id="GO:0005789">
    <property type="term" value="C:endoplasmic reticulum membrane"/>
    <property type="evidence" value="ECO:0007669"/>
    <property type="project" value="UniProtKB-SubCell"/>
</dbReference>
<evidence type="ECO:0000256" key="6">
    <source>
        <dbReference type="RuleBase" id="RU363132"/>
    </source>
</evidence>
<evidence type="ECO:0000313" key="8">
    <source>
        <dbReference type="EMBL" id="KAF6153200.1"/>
    </source>
</evidence>
<dbReference type="AlphaFoldDB" id="A0A7J7MEG9"/>
<dbReference type="Proteomes" id="UP000541444">
    <property type="component" value="Unassembled WGS sequence"/>
</dbReference>
<dbReference type="Pfam" id="PF02453">
    <property type="entry name" value="Reticulon"/>
    <property type="match status" value="1"/>
</dbReference>
<proteinExistence type="predicted"/>
<reference evidence="8 9" key="1">
    <citation type="journal article" date="2020" name="IScience">
        <title>Genome Sequencing of the Endangered Kingdonia uniflora (Circaeasteraceae, Ranunculales) Reveals Potential Mechanisms of Evolutionary Specialization.</title>
        <authorList>
            <person name="Sun Y."/>
            <person name="Deng T."/>
            <person name="Zhang A."/>
            <person name="Moore M.J."/>
            <person name="Landis J.B."/>
            <person name="Lin N."/>
            <person name="Zhang H."/>
            <person name="Zhang X."/>
            <person name="Huang J."/>
            <person name="Zhang X."/>
            <person name="Sun H."/>
            <person name="Wang H."/>
        </authorList>
    </citation>
    <scope>NUCLEOTIDE SEQUENCE [LARGE SCALE GENOMIC DNA]</scope>
    <source>
        <strain evidence="8">TB1705</strain>
        <tissue evidence="8">Leaf</tissue>
    </source>
</reference>
<evidence type="ECO:0000256" key="5">
    <source>
        <dbReference type="ARBA" id="ARBA00023136"/>
    </source>
</evidence>
<evidence type="ECO:0000256" key="3">
    <source>
        <dbReference type="ARBA" id="ARBA00022824"/>
    </source>
</evidence>
<gene>
    <name evidence="8" type="ORF">GIB67_016679</name>
</gene>
<keyword evidence="4 6" id="KW-1133">Transmembrane helix</keyword>
<feature type="transmembrane region" description="Helical" evidence="6">
    <location>
        <begin position="7"/>
        <end position="30"/>
    </location>
</feature>
<keyword evidence="5 6" id="KW-0472">Membrane</keyword>
<evidence type="ECO:0000256" key="2">
    <source>
        <dbReference type="ARBA" id="ARBA00022692"/>
    </source>
</evidence>